<dbReference type="InterPro" id="IPR000743">
    <property type="entry name" value="Glyco_hydro_28"/>
</dbReference>
<dbReference type="InterPro" id="IPR011050">
    <property type="entry name" value="Pectin_lyase_fold/virulence"/>
</dbReference>
<accession>A0AAV0U9T5</accession>
<keyword evidence="4 7" id="KW-0378">Hydrolase</keyword>
<keyword evidence="3" id="KW-0677">Repeat</keyword>
<keyword evidence="5 7" id="KW-0326">Glycosidase</keyword>
<organism evidence="9 10">
    <name type="scientific">Hyaloperonospora brassicae</name>
    <name type="common">Brassica downy mildew</name>
    <name type="synonym">Peronospora brassicae</name>
    <dbReference type="NCBI Taxonomy" id="162125"/>
    <lineage>
        <taxon>Eukaryota</taxon>
        <taxon>Sar</taxon>
        <taxon>Stramenopiles</taxon>
        <taxon>Oomycota</taxon>
        <taxon>Peronosporomycetes</taxon>
        <taxon>Peronosporales</taxon>
        <taxon>Peronosporaceae</taxon>
        <taxon>Hyaloperonospora</taxon>
    </lineage>
</organism>
<feature type="region of interest" description="Disordered" evidence="8">
    <location>
        <begin position="1"/>
        <end position="34"/>
    </location>
</feature>
<sequence length="100" mass="10508">MPQICKCAAKQSPVQEQQSPLQEQQSPVQEQGTDISACSSVTVDSLRVPPGVTLDLTKTKRGAVIEFKGTTTFGTKMWAGPLVMVSGTDLTVKGSGVLDG</sequence>
<evidence type="ECO:0000313" key="9">
    <source>
        <dbReference type="EMBL" id="CAI5733544.1"/>
    </source>
</evidence>
<proteinExistence type="inferred from homology"/>
<comment type="caution">
    <text evidence="9">The sequence shown here is derived from an EMBL/GenBank/DDBJ whole genome shotgun (WGS) entry which is preliminary data.</text>
</comment>
<feature type="compositionally biased region" description="Low complexity" evidence="8">
    <location>
        <begin position="11"/>
        <end position="31"/>
    </location>
</feature>
<dbReference type="GO" id="GO:0004650">
    <property type="term" value="F:polygalacturonase activity"/>
    <property type="evidence" value="ECO:0007669"/>
    <property type="project" value="InterPro"/>
</dbReference>
<dbReference type="EMBL" id="CANTFL010001204">
    <property type="protein sequence ID" value="CAI5733544.1"/>
    <property type="molecule type" value="Genomic_DNA"/>
</dbReference>
<dbReference type="PANTHER" id="PTHR31884:SF1">
    <property type="entry name" value="POLYGALACTURONASE"/>
    <property type="match status" value="1"/>
</dbReference>
<dbReference type="InterPro" id="IPR050434">
    <property type="entry name" value="Glycosyl_hydrlase_28"/>
</dbReference>
<reference evidence="9" key="1">
    <citation type="submission" date="2022-12" db="EMBL/GenBank/DDBJ databases">
        <authorList>
            <person name="Webb A."/>
        </authorList>
    </citation>
    <scope>NUCLEOTIDE SEQUENCE</scope>
    <source>
        <strain evidence="9">Hp1</strain>
    </source>
</reference>
<dbReference type="PANTHER" id="PTHR31884">
    <property type="entry name" value="POLYGALACTURONASE"/>
    <property type="match status" value="1"/>
</dbReference>
<keyword evidence="2" id="KW-0732">Signal</keyword>
<dbReference type="InterPro" id="IPR012334">
    <property type="entry name" value="Pectin_lyas_fold"/>
</dbReference>
<dbReference type="GO" id="GO:0005576">
    <property type="term" value="C:extracellular region"/>
    <property type="evidence" value="ECO:0007669"/>
    <property type="project" value="TreeGrafter"/>
</dbReference>
<dbReference type="AlphaFoldDB" id="A0AAV0U9T5"/>
<evidence type="ECO:0000256" key="6">
    <source>
        <dbReference type="ARBA" id="ARBA00023316"/>
    </source>
</evidence>
<evidence type="ECO:0000256" key="2">
    <source>
        <dbReference type="ARBA" id="ARBA00022729"/>
    </source>
</evidence>
<evidence type="ECO:0000256" key="5">
    <source>
        <dbReference type="ARBA" id="ARBA00023295"/>
    </source>
</evidence>
<dbReference type="GO" id="GO:0071555">
    <property type="term" value="P:cell wall organization"/>
    <property type="evidence" value="ECO:0007669"/>
    <property type="project" value="UniProtKB-KW"/>
</dbReference>
<name>A0AAV0U9T5_HYABA</name>
<gene>
    <name evidence="9" type="ORF">HBR001_LOCUS5877</name>
</gene>
<evidence type="ECO:0000256" key="8">
    <source>
        <dbReference type="SAM" id="MobiDB-lite"/>
    </source>
</evidence>
<dbReference type="SUPFAM" id="SSF51126">
    <property type="entry name" value="Pectin lyase-like"/>
    <property type="match status" value="1"/>
</dbReference>
<dbReference type="Gene3D" id="2.160.20.10">
    <property type="entry name" value="Single-stranded right-handed beta-helix, Pectin lyase-like"/>
    <property type="match status" value="1"/>
</dbReference>
<dbReference type="Pfam" id="PF00295">
    <property type="entry name" value="Glyco_hydro_28"/>
    <property type="match status" value="1"/>
</dbReference>
<protein>
    <submittedName>
        <fullName evidence="9">Uncharacterized protein</fullName>
    </submittedName>
</protein>
<evidence type="ECO:0000313" key="10">
    <source>
        <dbReference type="Proteomes" id="UP001162031"/>
    </source>
</evidence>
<evidence type="ECO:0000256" key="3">
    <source>
        <dbReference type="ARBA" id="ARBA00022737"/>
    </source>
</evidence>
<keyword evidence="10" id="KW-1185">Reference proteome</keyword>
<comment type="similarity">
    <text evidence="1 7">Belongs to the glycosyl hydrolase 28 family.</text>
</comment>
<keyword evidence="6" id="KW-0961">Cell wall biogenesis/degradation</keyword>
<evidence type="ECO:0000256" key="7">
    <source>
        <dbReference type="RuleBase" id="RU361169"/>
    </source>
</evidence>
<dbReference type="GO" id="GO:0045490">
    <property type="term" value="P:pectin catabolic process"/>
    <property type="evidence" value="ECO:0007669"/>
    <property type="project" value="TreeGrafter"/>
</dbReference>
<evidence type="ECO:0000256" key="1">
    <source>
        <dbReference type="ARBA" id="ARBA00008834"/>
    </source>
</evidence>
<evidence type="ECO:0000256" key="4">
    <source>
        <dbReference type="ARBA" id="ARBA00022801"/>
    </source>
</evidence>
<dbReference type="Proteomes" id="UP001162031">
    <property type="component" value="Unassembled WGS sequence"/>
</dbReference>